<evidence type="ECO:0000313" key="10">
    <source>
        <dbReference type="EMBL" id="RAK25699.1"/>
    </source>
</evidence>
<dbReference type="CDD" id="cd06225">
    <property type="entry name" value="HAMP"/>
    <property type="match status" value="1"/>
</dbReference>
<dbReference type="Gene3D" id="1.10.287.950">
    <property type="entry name" value="Methyl-accepting chemotaxis protein"/>
    <property type="match status" value="1"/>
</dbReference>
<dbReference type="EMBL" id="QLMJ01000031">
    <property type="protein sequence ID" value="RAK25699.1"/>
    <property type="molecule type" value="Genomic_DNA"/>
</dbReference>
<dbReference type="Proteomes" id="UP000249341">
    <property type="component" value="Unassembled WGS sequence"/>
</dbReference>
<evidence type="ECO:0000256" key="2">
    <source>
        <dbReference type="ARBA" id="ARBA00022989"/>
    </source>
</evidence>
<dbReference type="GO" id="GO:0006935">
    <property type="term" value="P:chemotaxis"/>
    <property type="evidence" value="ECO:0007669"/>
    <property type="project" value="InterPro"/>
</dbReference>
<comment type="caution">
    <text evidence="10">The sequence shown here is derived from an EMBL/GenBank/DDBJ whole genome shotgun (WGS) entry which is preliminary data.</text>
</comment>
<name>A0A327YWF5_9ACTN</name>
<sequence>MTGHPFQKIKTDFVRPKPRHPGLPGPISPVDLNKLAPQCERETVTGRSSRWLTDRRVGTKIMFAVLVVALLGVADGLFAMDSLGETNDQVKAGYQHSLELETIGNLRSAVNRSWLAVTDDLLATDAAARTTATEALAAAEDDVDEFADTYDGYPIDAAAAGALTAFRTAWSGYRDVLENTLLPLAATGTRAQVNAVRTEQITPLMTEVRTQLTTLADLTVAGTADQENSAESLYQSTKWRVAIMLSLSALVGVALAVATSRMIVRPLSRCVTVLHRIRDGDLTARADVTGNDEVGQMADALNHTAEAMDQMVGRVRDSADVLASASEKLSTVSSELSVSAEETSAQVSTVSASAGRVSDGVQAVSAGAEEMGVSIREIANSANEAAGVAAEAARTAETTNSSVARLGEASTQINTVVALITSIAEQTNLLALNATIEAARAGEMGKGFAVVAAEVKDLAQETARATSEITAQVAAIQAESDGAVHAIGQIAQVIATINDYATTIAAAVEEQTATTAEIARSVGQAAEGSHAIADNIAGVAQAAQQVTSGASDTRKTAAELARTAADLQATVSAYRT</sequence>
<dbReference type="SMART" id="SM00304">
    <property type="entry name" value="HAMP"/>
    <property type="match status" value="1"/>
</dbReference>
<evidence type="ECO:0000256" key="7">
    <source>
        <dbReference type="SAM" id="Phobius"/>
    </source>
</evidence>
<dbReference type="Pfam" id="PF00672">
    <property type="entry name" value="HAMP"/>
    <property type="match status" value="1"/>
</dbReference>
<evidence type="ECO:0000256" key="5">
    <source>
        <dbReference type="PROSITE-ProRule" id="PRU00284"/>
    </source>
</evidence>
<dbReference type="PANTHER" id="PTHR32089:SF112">
    <property type="entry name" value="LYSOZYME-LIKE PROTEIN-RELATED"/>
    <property type="match status" value="1"/>
</dbReference>
<dbReference type="InterPro" id="IPR024478">
    <property type="entry name" value="HlyB_4HB_MCP"/>
</dbReference>
<dbReference type="SMART" id="SM00283">
    <property type="entry name" value="MA"/>
    <property type="match status" value="1"/>
</dbReference>
<accession>A0A327YWF5</accession>
<feature type="domain" description="Methyl-accepting transducer" evidence="8">
    <location>
        <begin position="318"/>
        <end position="561"/>
    </location>
</feature>
<keyword evidence="11" id="KW-1185">Reference proteome</keyword>
<dbReference type="GO" id="GO:0016020">
    <property type="term" value="C:membrane"/>
    <property type="evidence" value="ECO:0007669"/>
    <property type="project" value="InterPro"/>
</dbReference>
<dbReference type="OrthoDB" id="1115140at2"/>
<gene>
    <name evidence="10" type="ORF">B0I29_13150</name>
</gene>
<feature type="region of interest" description="Disordered" evidence="6">
    <location>
        <begin position="1"/>
        <end position="32"/>
    </location>
</feature>
<dbReference type="PROSITE" id="PS50885">
    <property type="entry name" value="HAMP"/>
    <property type="match status" value="1"/>
</dbReference>
<evidence type="ECO:0000259" key="8">
    <source>
        <dbReference type="PROSITE" id="PS50111"/>
    </source>
</evidence>
<evidence type="ECO:0000256" key="4">
    <source>
        <dbReference type="ARBA" id="ARBA00029447"/>
    </source>
</evidence>
<keyword evidence="2 7" id="KW-1133">Transmembrane helix</keyword>
<comment type="similarity">
    <text evidence="4">Belongs to the methyl-accepting chemotaxis (MCP) protein family.</text>
</comment>
<dbReference type="InterPro" id="IPR004090">
    <property type="entry name" value="Chemotax_Me-accpt_rcpt"/>
</dbReference>
<keyword evidence="3 5" id="KW-0807">Transducer</keyword>
<dbReference type="GO" id="GO:0007165">
    <property type="term" value="P:signal transduction"/>
    <property type="evidence" value="ECO:0007669"/>
    <property type="project" value="UniProtKB-KW"/>
</dbReference>
<dbReference type="GO" id="GO:0004888">
    <property type="term" value="F:transmembrane signaling receptor activity"/>
    <property type="evidence" value="ECO:0007669"/>
    <property type="project" value="InterPro"/>
</dbReference>
<evidence type="ECO:0000256" key="3">
    <source>
        <dbReference type="ARBA" id="ARBA00023224"/>
    </source>
</evidence>
<reference evidence="10 11" key="1">
    <citation type="submission" date="2018-06" db="EMBL/GenBank/DDBJ databases">
        <title>Genomic Encyclopedia of Type Strains, Phase III (KMG-III): the genomes of soil and plant-associated and newly described type strains.</title>
        <authorList>
            <person name="Whitman W."/>
        </authorList>
    </citation>
    <scope>NUCLEOTIDE SEQUENCE [LARGE SCALE GENOMIC DNA]</scope>
    <source>
        <strain evidence="10 11">CGMCC 4.7090</strain>
    </source>
</reference>
<evidence type="ECO:0000313" key="11">
    <source>
        <dbReference type="Proteomes" id="UP000249341"/>
    </source>
</evidence>
<dbReference type="Pfam" id="PF00015">
    <property type="entry name" value="MCPsignal"/>
    <property type="match status" value="1"/>
</dbReference>
<dbReference type="InterPro" id="IPR003660">
    <property type="entry name" value="HAMP_dom"/>
</dbReference>
<proteinExistence type="inferred from homology"/>
<evidence type="ECO:0000256" key="1">
    <source>
        <dbReference type="ARBA" id="ARBA00022692"/>
    </source>
</evidence>
<dbReference type="SUPFAM" id="SSF58104">
    <property type="entry name" value="Methyl-accepting chemotaxis protein (MCP) signaling domain"/>
    <property type="match status" value="1"/>
</dbReference>
<keyword evidence="1 7" id="KW-0812">Transmembrane</keyword>
<feature type="domain" description="HAMP" evidence="9">
    <location>
        <begin position="261"/>
        <end position="313"/>
    </location>
</feature>
<dbReference type="InterPro" id="IPR004089">
    <property type="entry name" value="MCPsignal_dom"/>
</dbReference>
<protein>
    <submittedName>
        <fullName evidence="10">Methyl-accepting chemotaxis protein</fullName>
    </submittedName>
</protein>
<feature type="transmembrane region" description="Helical" evidence="7">
    <location>
        <begin position="57"/>
        <end position="80"/>
    </location>
</feature>
<evidence type="ECO:0000256" key="6">
    <source>
        <dbReference type="SAM" id="MobiDB-lite"/>
    </source>
</evidence>
<keyword evidence="7" id="KW-0472">Membrane</keyword>
<dbReference type="AlphaFoldDB" id="A0A327YWF5"/>
<evidence type="ECO:0000259" key="9">
    <source>
        <dbReference type="PROSITE" id="PS50885"/>
    </source>
</evidence>
<dbReference type="PRINTS" id="PR00260">
    <property type="entry name" value="CHEMTRNSDUCR"/>
</dbReference>
<dbReference type="PROSITE" id="PS50111">
    <property type="entry name" value="CHEMOTAXIS_TRANSDUC_2"/>
    <property type="match status" value="1"/>
</dbReference>
<organism evidence="10 11">
    <name type="scientific">Actinoplanes lutulentus</name>
    <dbReference type="NCBI Taxonomy" id="1287878"/>
    <lineage>
        <taxon>Bacteria</taxon>
        <taxon>Bacillati</taxon>
        <taxon>Actinomycetota</taxon>
        <taxon>Actinomycetes</taxon>
        <taxon>Micromonosporales</taxon>
        <taxon>Micromonosporaceae</taxon>
        <taxon>Actinoplanes</taxon>
    </lineage>
</organism>
<dbReference type="PANTHER" id="PTHR32089">
    <property type="entry name" value="METHYL-ACCEPTING CHEMOTAXIS PROTEIN MCPB"/>
    <property type="match status" value="1"/>
</dbReference>
<dbReference type="Pfam" id="PF12729">
    <property type="entry name" value="4HB_MCP_1"/>
    <property type="match status" value="1"/>
</dbReference>